<accession>A0A8K0R6Z8</accession>
<name>A0A8K0R6Z8_9PLEO</name>
<gene>
    <name evidence="1" type="ORF">FB567DRAFT_355219</name>
</gene>
<evidence type="ECO:0000313" key="2">
    <source>
        <dbReference type="Proteomes" id="UP000813461"/>
    </source>
</evidence>
<comment type="caution">
    <text evidence="1">The sequence shown here is derived from an EMBL/GenBank/DDBJ whole genome shotgun (WGS) entry which is preliminary data.</text>
</comment>
<dbReference type="OrthoDB" id="3684889at2759"/>
<dbReference type="AlphaFoldDB" id="A0A8K0R6Z8"/>
<dbReference type="Proteomes" id="UP000813461">
    <property type="component" value="Unassembled WGS sequence"/>
</dbReference>
<reference evidence="1" key="1">
    <citation type="journal article" date="2021" name="Nat. Commun.">
        <title>Genetic determinants of endophytism in the Arabidopsis root mycobiome.</title>
        <authorList>
            <person name="Mesny F."/>
            <person name="Miyauchi S."/>
            <person name="Thiergart T."/>
            <person name="Pickel B."/>
            <person name="Atanasova L."/>
            <person name="Karlsson M."/>
            <person name="Huettel B."/>
            <person name="Barry K.W."/>
            <person name="Haridas S."/>
            <person name="Chen C."/>
            <person name="Bauer D."/>
            <person name="Andreopoulos W."/>
            <person name="Pangilinan J."/>
            <person name="LaButti K."/>
            <person name="Riley R."/>
            <person name="Lipzen A."/>
            <person name="Clum A."/>
            <person name="Drula E."/>
            <person name="Henrissat B."/>
            <person name="Kohler A."/>
            <person name="Grigoriev I.V."/>
            <person name="Martin F.M."/>
            <person name="Hacquard S."/>
        </authorList>
    </citation>
    <scope>NUCLEOTIDE SEQUENCE</scope>
    <source>
        <strain evidence="1">MPI-SDFR-AT-0120</strain>
    </source>
</reference>
<evidence type="ECO:0000313" key="1">
    <source>
        <dbReference type="EMBL" id="KAH7087831.1"/>
    </source>
</evidence>
<dbReference type="EMBL" id="JAGMVJ010000009">
    <property type="protein sequence ID" value="KAH7087831.1"/>
    <property type="molecule type" value="Genomic_DNA"/>
</dbReference>
<proteinExistence type="predicted"/>
<protein>
    <submittedName>
        <fullName evidence="1">Uncharacterized protein</fullName>
    </submittedName>
</protein>
<organism evidence="1 2">
    <name type="scientific">Paraphoma chrysanthemicola</name>
    <dbReference type="NCBI Taxonomy" id="798071"/>
    <lineage>
        <taxon>Eukaryota</taxon>
        <taxon>Fungi</taxon>
        <taxon>Dikarya</taxon>
        <taxon>Ascomycota</taxon>
        <taxon>Pezizomycotina</taxon>
        <taxon>Dothideomycetes</taxon>
        <taxon>Pleosporomycetidae</taxon>
        <taxon>Pleosporales</taxon>
        <taxon>Pleosporineae</taxon>
        <taxon>Phaeosphaeriaceae</taxon>
        <taxon>Paraphoma</taxon>
    </lineage>
</organism>
<sequence length="252" mass="29638">MNCSRKRAVRYNVAFERGRRECVALCQIIHAILPPEVRDIIYDHLIKPIFNYHVLEARDEDGNIRTSNNPLVSMSFFDPRSRIPEDPRARRDIWRFVEYTGENVGKEIAEHWYRASKFMVYAEDNLFDKFLSTDVWERNIIPADVVRNLCLIIGTLQYIGNRSMYPQVMRNIENLPRISNIKAHITIDVGPGMQYYNDGISTLEDIGPIPSQMMELGYRNLRVLDRRYPPDQQDLTQLFRDMTPGIRREDRA</sequence>
<keyword evidence="2" id="KW-1185">Reference proteome</keyword>